<evidence type="ECO:0000313" key="5">
    <source>
        <dbReference type="Proteomes" id="UP000813461"/>
    </source>
</evidence>
<dbReference type="SMART" id="SM00271">
    <property type="entry name" value="DnaJ"/>
    <property type="match status" value="1"/>
</dbReference>
<comment type="caution">
    <text evidence="4">The sequence shown here is derived from an EMBL/GenBank/DDBJ whole genome shotgun (WGS) entry which is preliminary data.</text>
</comment>
<feature type="region of interest" description="Disordered" evidence="2">
    <location>
        <begin position="91"/>
        <end position="125"/>
    </location>
</feature>
<feature type="domain" description="J" evidence="3">
    <location>
        <begin position="5"/>
        <end position="68"/>
    </location>
</feature>
<dbReference type="InterPro" id="IPR036869">
    <property type="entry name" value="J_dom_sf"/>
</dbReference>
<dbReference type="InterPro" id="IPR018253">
    <property type="entry name" value="DnaJ_domain_CS"/>
</dbReference>
<dbReference type="InterPro" id="IPR051948">
    <property type="entry name" value="Hsp70_co-chaperone_J-domain"/>
</dbReference>
<evidence type="ECO:0000256" key="1">
    <source>
        <dbReference type="ARBA" id="ARBA00023186"/>
    </source>
</evidence>
<keyword evidence="5" id="KW-1185">Reference proteome</keyword>
<organism evidence="4 5">
    <name type="scientific">Paraphoma chrysanthemicola</name>
    <dbReference type="NCBI Taxonomy" id="798071"/>
    <lineage>
        <taxon>Eukaryota</taxon>
        <taxon>Fungi</taxon>
        <taxon>Dikarya</taxon>
        <taxon>Ascomycota</taxon>
        <taxon>Pezizomycotina</taxon>
        <taxon>Dothideomycetes</taxon>
        <taxon>Pleosporomycetidae</taxon>
        <taxon>Pleosporales</taxon>
        <taxon>Pleosporineae</taxon>
        <taxon>Phaeosphaeriaceae</taxon>
        <taxon>Paraphoma</taxon>
    </lineage>
</organism>
<gene>
    <name evidence="4" type="ORF">FB567DRAFT_27256</name>
</gene>
<dbReference type="GO" id="GO:0005783">
    <property type="term" value="C:endoplasmic reticulum"/>
    <property type="evidence" value="ECO:0007669"/>
    <property type="project" value="TreeGrafter"/>
</dbReference>
<name>A0A8K0RIB6_9PLEO</name>
<dbReference type="SUPFAM" id="SSF46565">
    <property type="entry name" value="Chaperone J-domain"/>
    <property type="match status" value="1"/>
</dbReference>
<dbReference type="OrthoDB" id="10250354at2759"/>
<dbReference type="InterPro" id="IPR001623">
    <property type="entry name" value="DnaJ_domain"/>
</dbReference>
<dbReference type="PROSITE" id="PS50076">
    <property type="entry name" value="DNAJ_2"/>
    <property type="match status" value="1"/>
</dbReference>
<reference evidence="4" key="1">
    <citation type="journal article" date="2021" name="Nat. Commun.">
        <title>Genetic determinants of endophytism in the Arabidopsis root mycobiome.</title>
        <authorList>
            <person name="Mesny F."/>
            <person name="Miyauchi S."/>
            <person name="Thiergart T."/>
            <person name="Pickel B."/>
            <person name="Atanasova L."/>
            <person name="Karlsson M."/>
            <person name="Huettel B."/>
            <person name="Barry K.W."/>
            <person name="Haridas S."/>
            <person name="Chen C."/>
            <person name="Bauer D."/>
            <person name="Andreopoulos W."/>
            <person name="Pangilinan J."/>
            <person name="LaButti K."/>
            <person name="Riley R."/>
            <person name="Lipzen A."/>
            <person name="Clum A."/>
            <person name="Drula E."/>
            <person name="Henrissat B."/>
            <person name="Kohler A."/>
            <person name="Grigoriev I.V."/>
            <person name="Martin F.M."/>
            <person name="Hacquard S."/>
        </authorList>
    </citation>
    <scope>NUCLEOTIDE SEQUENCE</scope>
    <source>
        <strain evidence="4">MPI-SDFR-AT-0120</strain>
    </source>
</reference>
<dbReference type="PANTHER" id="PTHR44360">
    <property type="entry name" value="DNAJ HOMOLOG SUBFAMILY B MEMBER 9"/>
    <property type="match status" value="1"/>
</dbReference>
<dbReference type="GO" id="GO:0036503">
    <property type="term" value="P:ERAD pathway"/>
    <property type="evidence" value="ECO:0007669"/>
    <property type="project" value="TreeGrafter"/>
</dbReference>
<dbReference type="Proteomes" id="UP000813461">
    <property type="component" value="Unassembled WGS sequence"/>
</dbReference>
<evidence type="ECO:0000259" key="3">
    <source>
        <dbReference type="PROSITE" id="PS50076"/>
    </source>
</evidence>
<accession>A0A8K0RIB6</accession>
<keyword evidence="1" id="KW-0143">Chaperone</keyword>
<dbReference type="CDD" id="cd06257">
    <property type="entry name" value="DnaJ"/>
    <property type="match status" value="1"/>
</dbReference>
<evidence type="ECO:0000313" key="4">
    <source>
        <dbReference type="EMBL" id="KAH7095340.1"/>
    </source>
</evidence>
<dbReference type="PROSITE" id="PS00636">
    <property type="entry name" value="DNAJ_1"/>
    <property type="match status" value="1"/>
</dbReference>
<dbReference type="EMBL" id="JAGMVJ010000001">
    <property type="protein sequence ID" value="KAH7095340.1"/>
    <property type="molecule type" value="Genomic_DNA"/>
</dbReference>
<proteinExistence type="predicted"/>
<evidence type="ECO:0000256" key="2">
    <source>
        <dbReference type="SAM" id="MobiDB-lite"/>
    </source>
</evidence>
<sequence>MAERDYYADLGIAPYSSSTEVKAAFHAAAKMYHPDKTGSADSTAFRQAHEAYEKLTDKEFKADYDRKLRRESTSFEFNNEDLEGTRTAAFEAEEAERKAREAAQPPPRAPSPPPKKPTRKPGESNPAFYLGKAYMAWEKRQAAWEKRHPEYNSYETGAGNGTAHGVAVNMSEHPATTQRCKLGTNEWITPSGQVNVCIFCLRSVSNCVKCPGCEALACRTCLSEVVGRERDAMRYSRSSSYYQSTC</sequence>
<dbReference type="PANTHER" id="PTHR44360:SF1">
    <property type="entry name" value="DNAJ HOMOLOG SUBFAMILY B MEMBER 9"/>
    <property type="match status" value="1"/>
</dbReference>
<dbReference type="Pfam" id="PF00226">
    <property type="entry name" value="DnaJ"/>
    <property type="match status" value="1"/>
</dbReference>
<dbReference type="GO" id="GO:0051087">
    <property type="term" value="F:protein-folding chaperone binding"/>
    <property type="evidence" value="ECO:0007669"/>
    <property type="project" value="TreeGrafter"/>
</dbReference>
<dbReference type="GO" id="GO:0051787">
    <property type="term" value="F:misfolded protein binding"/>
    <property type="evidence" value="ECO:0007669"/>
    <property type="project" value="TreeGrafter"/>
</dbReference>
<protein>
    <recommendedName>
        <fullName evidence="3">J domain-containing protein</fullName>
    </recommendedName>
</protein>
<dbReference type="AlphaFoldDB" id="A0A8K0RIB6"/>
<dbReference type="Gene3D" id="1.10.287.110">
    <property type="entry name" value="DnaJ domain"/>
    <property type="match status" value="1"/>
</dbReference>
<feature type="compositionally biased region" description="Pro residues" evidence="2">
    <location>
        <begin position="104"/>
        <end position="115"/>
    </location>
</feature>